<dbReference type="PANTHER" id="PTHR23287:SF16">
    <property type="entry name" value="TECTONIN BETA-PROPELLER REPEAT-CONTAINING PROTEIN 2"/>
    <property type="match status" value="1"/>
</dbReference>
<reference evidence="2" key="1">
    <citation type="submission" date="2021-01" db="EMBL/GenBank/DDBJ databases">
        <authorList>
            <person name="Corre E."/>
            <person name="Pelletier E."/>
            <person name="Niang G."/>
            <person name="Scheremetjew M."/>
            <person name="Finn R."/>
            <person name="Kale V."/>
            <person name="Holt S."/>
            <person name="Cochrane G."/>
            <person name="Meng A."/>
            <person name="Brown T."/>
            <person name="Cohen L."/>
        </authorList>
    </citation>
    <scope>NUCLEOTIDE SEQUENCE</scope>
    <source>
        <strain evidence="2">Clade-D-RCC2572</strain>
    </source>
</reference>
<dbReference type="InterPro" id="IPR001680">
    <property type="entry name" value="WD40_rpt"/>
</dbReference>
<feature type="region of interest" description="Disordered" evidence="1">
    <location>
        <begin position="638"/>
        <end position="657"/>
    </location>
</feature>
<dbReference type="EMBL" id="HBEW01004759">
    <property type="protein sequence ID" value="CAD8582665.1"/>
    <property type="molecule type" value="Transcribed_RNA"/>
</dbReference>
<proteinExistence type="predicted"/>
<feature type="compositionally biased region" description="Basic and acidic residues" evidence="1">
    <location>
        <begin position="824"/>
        <end position="837"/>
    </location>
</feature>
<dbReference type="InterPro" id="IPR036322">
    <property type="entry name" value="WD40_repeat_dom_sf"/>
</dbReference>
<sequence length="1123" mass="122135">MTDAGGGGGDDDAVCWRCIASSEDLRLVSSKRVRFTSIDVTPAHVFLGANTGSAYVFARTVDGEDEASTSGRGGGLDRAECKARFVTTLTPEVIDFVAHGSRLAPQSVSAIRVSPCGRLCAMGFIDGSVRVIELDGLATGEATQRRSSFGATVGYLLTSHGGQRITALRWSSNGRDLFAGSDRGMITVMSFADFLEWCDGGRVGERPPTTNKTEFVELASKIHQVDISPSDVHALLSAECSAQVLVITGGVKVDIGSKQREGAYGSCFHRYSTRSLDDDGVEEEEEMDEWADGDLTSEPVVEHAVLARPGRKLWIAKFKSDRQKTVPEVLATLKPEVPAPSTTPGWKQPEHGLTADQLKRLTKKFEFGLLHELGPCMLSTSERAVAIVDIASPAITRWYPFKESGSEDLSAGFVDMAVSHHRAFFLTPAGDMGNSVWCLESFADVRRLIEDTSRDKTSVTRVVDALELCRKLDFYDEPLFKLGRELVETSDVQDPGVKDALNVLIRWGADVGTKLPSIEDVRADVREKSTAAEAIAPSPIQLISRPRESSGKPPSGKPPATAVAALALPKEGVSAALGEYPKAESDGGIFFYNPRGVAKTTKDTSIFTSNEIGSAGNSPSKTKPAKVVLKRQAQIIEDDEDEEDAQEEEPSSPPANELAKVSLVPKDFKVEIPVNEQDWIECDKFDDAQWRSVIQAAEAALVDEGARFEHWSTYDALAPSKTNVASSGTNLRLEYRTAMQSRVNTVVKCVEELTACRVSLDATQLIPSLRQWRHICEEMLRLSTVEDSSGLPKYPCEALLYKIEHSLRGAVDELDLDTPALKKTTPERQRARSKEQHSTPPILVSVELQTLKDALFEYDDDEKSVHSAETDLVASLRAVQIEDATTVVVDCARRALSELASSFSQDSPQVSKCSARIERLMRIGSAVLGPSAMIKCITEATEDEVLAKIIAPQRATEPVAVALSRILTTATVWLSTEHAIDLGLRRNAAKLLEPLDGHLYRPPPRTYGRFPQLRAALEAEIVSPDAVEALPFVRRRVADNEDDNVDANAWTLKAPHVTPISPSIEDRGDWGVKMDLSACPACRRSVLTRGASDIITFPCSHTFHAACALDGACTACLARSPCM</sequence>
<gene>
    <name evidence="2" type="ORF">OMED0929_LOCUS3977</name>
</gene>
<dbReference type="InterPro" id="IPR015943">
    <property type="entry name" value="WD40/YVTN_repeat-like_dom_sf"/>
</dbReference>
<dbReference type="Gene3D" id="2.130.10.10">
    <property type="entry name" value="YVTN repeat-like/Quinoprotein amine dehydrogenase"/>
    <property type="match status" value="1"/>
</dbReference>
<evidence type="ECO:0000313" key="2">
    <source>
        <dbReference type="EMBL" id="CAD8582665.1"/>
    </source>
</evidence>
<protein>
    <recommendedName>
        <fullName evidence="3">RING-type domain-containing protein</fullName>
    </recommendedName>
</protein>
<dbReference type="AlphaFoldDB" id="A0A7S0KKS5"/>
<feature type="compositionally biased region" description="Acidic residues" evidence="1">
    <location>
        <begin position="638"/>
        <end position="650"/>
    </location>
</feature>
<dbReference type="SUPFAM" id="SSF50978">
    <property type="entry name" value="WD40 repeat-like"/>
    <property type="match status" value="1"/>
</dbReference>
<feature type="region of interest" description="Disordered" evidence="1">
    <location>
        <begin position="818"/>
        <end position="838"/>
    </location>
</feature>
<organism evidence="2">
    <name type="scientific">Ostreococcus mediterraneus</name>
    <dbReference type="NCBI Taxonomy" id="1486918"/>
    <lineage>
        <taxon>Eukaryota</taxon>
        <taxon>Viridiplantae</taxon>
        <taxon>Chlorophyta</taxon>
        <taxon>Mamiellophyceae</taxon>
        <taxon>Mamiellales</taxon>
        <taxon>Bathycoccaceae</taxon>
        <taxon>Ostreococcus</taxon>
    </lineage>
</organism>
<evidence type="ECO:0008006" key="3">
    <source>
        <dbReference type="Google" id="ProtNLM"/>
    </source>
</evidence>
<dbReference type="SMART" id="SM00320">
    <property type="entry name" value="WD40"/>
    <property type="match status" value="2"/>
</dbReference>
<name>A0A7S0KKS5_9CHLO</name>
<feature type="compositionally biased region" description="Low complexity" evidence="1">
    <location>
        <begin position="551"/>
        <end position="560"/>
    </location>
</feature>
<accession>A0A7S0KKS5</accession>
<dbReference type="PANTHER" id="PTHR23287">
    <property type="entry name" value="RUBY-EYE2-LIKE PROTEIN"/>
    <property type="match status" value="1"/>
</dbReference>
<feature type="region of interest" description="Disordered" evidence="1">
    <location>
        <begin position="536"/>
        <end position="560"/>
    </location>
</feature>
<evidence type="ECO:0000256" key="1">
    <source>
        <dbReference type="SAM" id="MobiDB-lite"/>
    </source>
</evidence>